<dbReference type="GO" id="GO:0003700">
    <property type="term" value="F:DNA-binding transcription factor activity"/>
    <property type="evidence" value="ECO:0007669"/>
    <property type="project" value="InterPro"/>
</dbReference>
<evidence type="ECO:0000313" key="2">
    <source>
        <dbReference type="EMBL" id="RJF76626.1"/>
    </source>
</evidence>
<dbReference type="GO" id="GO:0006950">
    <property type="term" value="P:response to stress"/>
    <property type="evidence" value="ECO:0007669"/>
    <property type="project" value="TreeGrafter"/>
</dbReference>
<dbReference type="InterPro" id="IPR036388">
    <property type="entry name" value="WH-like_DNA-bd_sf"/>
</dbReference>
<dbReference type="Gene3D" id="1.10.10.10">
    <property type="entry name" value="Winged helix-like DNA-binding domain superfamily/Winged helix DNA-binding domain"/>
    <property type="match status" value="1"/>
</dbReference>
<dbReference type="PANTHER" id="PTHR33164:SF95">
    <property type="entry name" value="TRANSCRIPTIONAL REGULATOR"/>
    <property type="match status" value="1"/>
</dbReference>
<dbReference type="InterPro" id="IPR000835">
    <property type="entry name" value="HTH_MarR-typ"/>
</dbReference>
<dbReference type="SUPFAM" id="SSF46785">
    <property type="entry name" value="Winged helix' DNA-binding domain"/>
    <property type="match status" value="1"/>
</dbReference>
<name>A0A418VKG1_RHOPL</name>
<evidence type="ECO:0000259" key="1">
    <source>
        <dbReference type="PROSITE" id="PS50995"/>
    </source>
</evidence>
<organism evidence="2 3">
    <name type="scientific">Rhodopseudomonas palustris</name>
    <dbReference type="NCBI Taxonomy" id="1076"/>
    <lineage>
        <taxon>Bacteria</taxon>
        <taxon>Pseudomonadati</taxon>
        <taxon>Pseudomonadota</taxon>
        <taxon>Alphaproteobacteria</taxon>
        <taxon>Hyphomicrobiales</taxon>
        <taxon>Nitrobacteraceae</taxon>
        <taxon>Rhodopseudomonas</taxon>
    </lineage>
</organism>
<dbReference type="PROSITE" id="PS50995">
    <property type="entry name" value="HTH_MARR_2"/>
    <property type="match status" value="1"/>
</dbReference>
<dbReference type="Pfam" id="PF01047">
    <property type="entry name" value="MarR"/>
    <property type="match status" value="1"/>
</dbReference>
<dbReference type="PANTHER" id="PTHR33164">
    <property type="entry name" value="TRANSCRIPTIONAL REGULATOR, MARR FAMILY"/>
    <property type="match status" value="1"/>
</dbReference>
<evidence type="ECO:0000313" key="3">
    <source>
        <dbReference type="Proteomes" id="UP000285523"/>
    </source>
</evidence>
<dbReference type="PRINTS" id="PR00598">
    <property type="entry name" value="HTHMARR"/>
</dbReference>
<dbReference type="Proteomes" id="UP000285523">
    <property type="component" value="Unassembled WGS sequence"/>
</dbReference>
<accession>A0A418VKG1</accession>
<comment type="caution">
    <text evidence="2">The sequence shown here is derived from an EMBL/GenBank/DDBJ whole genome shotgun (WGS) entry which is preliminary data.</text>
</comment>
<reference evidence="2 3" key="1">
    <citation type="submission" date="2018-09" db="EMBL/GenBank/DDBJ databases">
        <title>Draft genome sequence of Rhodopseudomonas palustris 2.1.18.</title>
        <authorList>
            <person name="Robertson S.L."/>
            <person name="Meyer T.E."/>
            <person name="Kyndt J.A."/>
        </authorList>
    </citation>
    <scope>NUCLEOTIDE SEQUENCE [LARGE SCALE GENOMIC DNA]</scope>
    <source>
        <strain evidence="2 3">2.1.18</strain>
    </source>
</reference>
<dbReference type="InterPro" id="IPR039422">
    <property type="entry name" value="MarR/SlyA-like"/>
</dbReference>
<dbReference type="InterPro" id="IPR036390">
    <property type="entry name" value="WH_DNA-bd_sf"/>
</dbReference>
<dbReference type="SMART" id="SM00347">
    <property type="entry name" value="HTH_MARR"/>
    <property type="match status" value="1"/>
</dbReference>
<feature type="domain" description="HTH marR-type" evidence="1">
    <location>
        <begin position="31"/>
        <end position="167"/>
    </location>
</feature>
<dbReference type="AlphaFoldDB" id="A0A418VKG1"/>
<dbReference type="EMBL" id="QYYD01000004">
    <property type="protein sequence ID" value="RJF76626.1"/>
    <property type="molecule type" value="Genomic_DNA"/>
</dbReference>
<proteinExistence type="predicted"/>
<sequence>MPLGFFAILGKSGWLRVSRSDRVAKKVKQKAKNLFRRPGFLVRRLHQIYVAIYLKECERFGTTPVQTSIMQVLLDKPGLDQVALAAEIGMDRTTTSNVLTRLEKRGIIRREEAEKDRRVRLAFLTEEGSAMLSDMQGALDKAHSRLIAPLPESERETFIEHLALLVESNNDAGRTVLRNL</sequence>
<gene>
    <name evidence="2" type="ORF">D4Q52_05650</name>
</gene>
<protein>
    <submittedName>
        <fullName evidence="2">MarR family transcriptional regulator</fullName>
    </submittedName>
</protein>